<protein>
    <submittedName>
        <fullName evidence="1">(Atlantic silverside) hypothetical protein</fullName>
    </submittedName>
</protein>
<organism evidence="1 2">
    <name type="scientific">Menidia menidia</name>
    <name type="common">Atlantic silverside</name>
    <dbReference type="NCBI Taxonomy" id="238744"/>
    <lineage>
        <taxon>Eukaryota</taxon>
        <taxon>Metazoa</taxon>
        <taxon>Chordata</taxon>
        <taxon>Craniata</taxon>
        <taxon>Vertebrata</taxon>
        <taxon>Euteleostomi</taxon>
        <taxon>Actinopterygii</taxon>
        <taxon>Neopterygii</taxon>
        <taxon>Teleostei</taxon>
        <taxon>Neoteleostei</taxon>
        <taxon>Acanthomorphata</taxon>
        <taxon>Ovalentaria</taxon>
        <taxon>Atherinomorphae</taxon>
        <taxon>Atheriniformes</taxon>
        <taxon>Atherinopsidae</taxon>
        <taxon>Menidiinae</taxon>
        <taxon>Menidia</taxon>
    </lineage>
</organism>
<gene>
    <name evidence="1" type="ORF">MMEN_LOCUS11201</name>
</gene>
<dbReference type="AlphaFoldDB" id="A0A8S4B028"/>
<name>A0A8S4B028_9TELE</name>
<sequence>MDNVSHPADAIITELKTSYVLQLGIKHAHFPSLLLPLRLPLLLHDLTGQDKVVRLHISAGHADSLHSKYAQLCGHSILALLLDHRAPDVVNLAAPLRRRRLGLNWVYSRLRNVEDLLSLPTPDSSFFVRRVRVTIAGIHRLAGAAVCGGRWLVSGSALEGQPAKNCGDLRSDVLRCTRAHLRI</sequence>
<evidence type="ECO:0000313" key="1">
    <source>
        <dbReference type="EMBL" id="CAG5927270.1"/>
    </source>
</evidence>
<accession>A0A8S4B028</accession>
<evidence type="ECO:0000313" key="2">
    <source>
        <dbReference type="Proteomes" id="UP000677803"/>
    </source>
</evidence>
<comment type="caution">
    <text evidence="1">The sequence shown here is derived from an EMBL/GenBank/DDBJ whole genome shotgun (WGS) entry which is preliminary data.</text>
</comment>
<dbReference type="Proteomes" id="UP000677803">
    <property type="component" value="Unassembled WGS sequence"/>
</dbReference>
<keyword evidence="2" id="KW-1185">Reference proteome</keyword>
<dbReference type="OrthoDB" id="10629491at2759"/>
<proteinExistence type="predicted"/>
<dbReference type="EMBL" id="CAJRST010011113">
    <property type="protein sequence ID" value="CAG5927270.1"/>
    <property type="molecule type" value="Genomic_DNA"/>
</dbReference>
<reference evidence="1" key="1">
    <citation type="submission" date="2021-05" db="EMBL/GenBank/DDBJ databases">
        <authorList>
            <person name="Tigano A."/>
        </authorList>
    </citation>
    <scope>NUCLEOTIDE SEQUENCE</scope>
</reference>